<sequence length="98" mass="10895">MQRCLCQVYRSKRHDGMYLFVEKAEGLARVPEALLAEFGVPEPSIVFVLTPERSMVRVDAMTVLADIEAKGFHLQLPPPKDGSVQGLNAYSAPTEGRY</sequence>
<evidence type="ECO:0000256" key="1">
    <source>
        <dbReference type="HAMAP-Rule" id="MF_01866"/>
    </source>
</evidence>
<dbReference type="PROSITE" id="PS51648">
    <property type="entry name" value="YCGL"/>
    <property type="match status" value="1"/>
</dbReference>
<organism evidence="4 5">
    <name type="scientific">Zymobacter palmae</name>
    <dbReference type="NCBI Taxonomy" id="33074"/>
    <lineage>
        <taxon>Bacteria</taxon>
        <taxon>Pseudomonadati</taxon>
        <taxon>Pseudomonadota</taxon>
        <taxon>Gammaproteobacteria</taxon>
        <taxon>Oceanospirillales</taxon>
        <taxon>Halomonadaceae</taxon>
        <taxon>Zymobacter group</taxon>
        <taxon>Zymobacter</taxon>
    </lineage>
</organism>
<name>A0A348HCQ8_9GAMM</name>
<protein>
    <recommendedName>
        <fullName evidence="1">YcgL domain-containing protein ZBT109_0632</fullName>
    </recommendedName>
</protein>
<dbReference type="EMBL" id="AP018933">
    <property type="protein sequence ID" value="BBG29410.1"/>
    <property type="molecule type" value="Genomic_DNA"/>
</dbReference>
<evidence type="ECO:0000259" key="3">
    <source>
        <dbReference type="PROSITE" id="PS51648"/>
    </source>
</evidence>
<evidence type="ECO:0000313" key="5">
    <source>
        <dbReference type="Proteomes" id="UP000267342"/>
    </source>
</evidence>
<dbReference type="InterPro" id="IPR027354">
    <property type="entry name" value="YcgL_dom"/>
</dbReference>
<dbReference type="PANTHER" id="PTHR38109:SF1">
    <property type="entry name" value="PROTEIN YCGL"/>
    <property type="match status" value="1"/>
</dbReference>
<gene>
    <name evidence="4" type="ORF">ZBT109_0632</name>
</gene>
<evidence type="ECO:0000256" key="2">
    <source>
        <dbReference type="SAM" id="MobiDB-lite"/>
    </source>
</evidence>
<evidence type="ECO:0000313" key="4">
    <source>
        <dbReference type="EMBL" id="BBG29410.1"/>
    </source>
</evidence>
<accession>A0A348HCQ8</accession>
<feature type="domain" description="YcgL" evidence="3">
    <location>
        <begin position="4"/>
        <end position="88"/>
    </location>
</feature>
<dbReference type="OrthoDB" id="7062382at2"/>
<proteinExistence type="inferred from homology"/>
<dbReference type="KEGG" id="zpl:ZBT109_0632"/>
<dbReference type="SUPFAM" id="SSF160191">
    <property type="entry name" value="YcgL-like"/>
    <property type="match status" value="1"/>
</dbReference>
<dbReference type="Proteomes" id="UP000267342">
    <property type="component" value="Chromosome"/>
</dbReference>
<dbReference type="RefSeq" id="WP_027705073.1">
    <property type="nucleotide sequence ID" value="NZ_AP018933.1"/>
</dbReference>
<dbReference type="HAMAP" id="MF_01866">
    <property type="entry name" value="UPF0745"/>
    <property type="match status" value="1"/>
</dbReference>
<dbReference type="Pfam" id="PF05166">
    <property type="entry name" value="YcgL"/>
    <property type="match status" value="1"/>
</dbReference>
<dbReference type="Gene3D" id="3.10.510.20">
    <property type="entry name" value="YcgL domain"/>
    <property type="match status" value="1"/>
</dbReference>
<keyword evidence="5" id="KW-1185">Reference proteome</keyword>
<dbReference type="InterPro" id="IPR038068">
    <property type="entry name" value="YcgL-like_sf"/>
</dbReference>
<feature type="region of interest" description="Disordered" evidence="2">
    <location>
        <begin position="76"/>
        <end position="98"/>
    </location>
</feature>
<dbReference type="PANTHER" id="PTHR38109">
    <property type="entry name" value="PROTEIN YCGL"/>
    <property type="match status" value="1"/>
</dbReference>
<dbReference type="AlphaFoldDB" id="A0A348HCQ8"/>
<reference evidence="4 5" key="1">
    <citation type="submission" date="2018-09" db="EMBL/GenBank/DDBJ databases">
        <title>Zymobacter palmae IAM14233 (=T109) whole genome analysis.</title>
        <authorList>
            <person name="Yanase H."/>
        </authorList>
    </citation>
    <scope>NUCLEOTIDE SEQUENCE [LARGE SCALE GENOMIC DNA]</scope>
    <source>
        <strain evidence="4 5">IAM14233</strain>
    </source>
</reference>
<dbReference type="STRING" id="1123510.GCA_000620025_01947"/>